<accession>A0A9N7N605</accession>
<comment type="subcellular location">
    <subcellularLocation>
        <location evidence="1">Secreted</location>
        <location evidence="1">Extracellular space</location>
        <location evidence="1">Apoplast</location>
    </subcellularLocation>
</comment>
<evidence type="ECO:0000313" key="8">
    <source>
        <dbReference type="Proteomes" id="UP001153555"/>
    </source>
</evidence>
<feature type="signal peptide" evidence="6">
    <location>
        <begin position="1"/>
        <end position="20"/>
    </location>
</feature>
<proteinExistence type="inferred from homology"/>
<reference evidence="7" key="1">
    <citation type="submission" date="2019-12" db="EMBL/GenBank/DDBJ databases">
        <authorList>
            <person name="Scholes J."/>
        </authorList>
    </citation>
    <scope>NUCLEOTIDE SEQUENCE</scope>
</reference>
<keyword evidence="4 6" id="KW-0732">Signal</keyword>
<evidence type="ECO:0000256" key="3">
    <source>
        <dbReference type="ARBA" id="ARBA00022525"/>
    </source>
</evidence>
<dbReference type="Pfam" id="PF04674">
    <property type="entry name" value="Phi_1"/>
    <property type="match status" value="1"/>
</dbReference>
<dbReference type="InterPro" id="IPR006766">
    <property type="entry name" value="EXORDIUM-like"/>
</dbReference>
<organism evidence="7 8">
    <name type="scientific">Striga hermonthica</name>
    <name type="common">Purple witchweed</name>
    <name type="synonym">Buchnera hermonthica</name>
    <dbReference type="NCBI Taxonomy" id="68872"/>
    <lineage>
        <taxon>Eukaryota</taxon>
        <taxon>Viridiplantae</taxon>
        <taxon>Streptophyta</taxon>
        <taxon>Embryophyta</taxon>
        <taxon>Tracheophyta</taxon>
        <taxon>Spermatophyta</taxon>
        <taxon>Magnoliopsida</taxon>
        <taxon>eudicotyledons</taxon>
        <taxon>Gunneridae</taxon>
        <taxon>Pentapetalae</taxon>
        <taxon>asterids</taxon>
        <taxon>lamiids</taxon>
        <taxon>Lamiales</taxon>
        <taxon>Orobanchaceae</taxon>
        <taxon>Buchnereae</taxon>
        <taxon>Striga</taxon>
    </lineage>
</organism>
<dbReference type="EMBL" id="CACSLK010024540">
    <property type="protein sequence ID" value="CAA0823826.1"/>
    <property type="molecule type" value="Genomic_DNA"/>
</dbReference>
<keyword evidence="8" id="KW-1185">Reference proteome</keyword>
<feature type="chain" id="PRO_5040454827" evidence="6">
    <location>
        <begin position="21"/>
        <end position="308"/>
    </location>
</feature>
<dbReference type="PANTHER" id="PTHR31279">
    <property type="entry name" value="PROTEIN EXORDIUM-LIKE 5"/>
    <property type="match status" value="1"/>
</dbReference>
<gene>
    <name evidence="7" type="ORF">SHERM_20968</name>
</gene>
<keyword evidence="2" id="KW-0052">Apoplast</keyword>
<dbReference type="GO" id="GO:0048046">
    <property type="term" value="C:apoplast"/>
    <property type="evidence" value="ECO:0007669"/>
    <property type="project" value="UniProtKB-SubCell"/>
</dbReference>
<sequence>MKMQNLQMLMILVLYYAAFSQLSTFPSSQKTEPSYHMGPVLASNPLNLHIIWYGEWTATQQNIIRDFIRSLSTRVPKSPSVSDWWHTVTLYTDQTNSNVTSTVNLSAESLDPNYSHGHNLTRLSMQDIVKKAFAELDFASGMYLILTSADVAVQDFCHGACGFHYFTFAHVAGGVVPYAWVGNSGARCPDQCAYPFVLPKYLKPSFEPLKPPNDDADVDGMVIVIGHELAEAATNPLNNGWYGEKDTMPNEIADMCLGVYGEGAGGGYPGTVAVDRKGRAYNVNGVNGRRFLMQYLWNSRLGKCVLTT</sequence>
<evidence type="ECO:0000256" key="6">
    <source>
        <dbReference type="SAM" id="SignalP"/>
    </source>
</evidence>
<evidence type="ECO:0000256" key="2">
    <source>
        <dbReference type="ARBA" id="ARBA00022523"/>
    </source>
</evidence>
<evidence type="ECO:0000256" key="4">
    <source>
        <dbReference type="ARBA" id="ARBA00022729"/>
    </source>
</evidence>
<comment type="caution">
    <text evidence="7">The sequence shown here is derived from an EMBL/GenBank/DDBJ whole genome shotgun (WGS) entry which is preliminary data.</text>
</comment>
<comment type="similarity">
    <text evidence="5">Belongs to the EXORDIUM family.</text>
</comment>
<dbReference type="AlphaFoldDB" id="A0A9N7N605"/>
<keyword evidence="3" id="KW-0964">Secreted</keyword>
<evidence type="ECO:0000256" key="5">
    <source>
        <dbReference type="ARBA" id="ARBA00023591"/>
    </source>
</evidence>
<name>A0A9N7N605_STRHE</name>
<dbReference type="PANTHER" id="PTHR31279:SF18">
    <property type="entry name" value="PROTEIN EXORDIUM-LIKE 7"/>
    <property type="match status" value="1"/>
</dbReference>
<evidence type="ECO:0000313" key="7">
    <source>
        <dbReference type="EMBL" id="CAA0823826.1"/>
    </source>
</evidence>
<protein>
    <submittedName>
        <fullName evidence="7">Protein EXORDIUM-like 5</fullName>
    </submittedName>
</protein>
<evidence type="ECO:0000256" key="1">
    <source>
        <dbReference type="ARBA" id="ARBA00004271"/>
    </source>
</evidence>
<dbReference type="OrthoDB" id="2016249at2759"/>
<dbReference type="Proteomes" id="UP001153555">
    <property type="component" value="Unassembled WGS sequence"/>
</dbReference>